<dbReference type="InterPro" id="IPR018303">
    <property type="entry name" value="ATPase_P-typ_P_site"/>
</dbReference>
<feature type="transmembrane region" description="Helical" evidence="10">
    <location>
        <begin position="743"/>
        <end position="759"/>
    </location>
</feature>
<dbReference type="InterPro" id="IPR006121">
    <property type="entry name" value="HMA_dom"/>
</dbReference>
<evidence type="ECO:0000256" key="11">
    <source>
        <dbReference type="SAM" id="MobiDB-lite"/>
    </source>
</evidence>
<organism evidence="13 14">
    <name type="scientific">Actinomycetospora chibensis</name>
    <dbReference type="NCBI Taxonomy" id="663606"/>
    <lineage>
        <taxon>Bacteria</taxon>
        <taxon>Bacillati</taxon>
        <taxon>Actinomycetota</taxon>
        <taxon>Actinomycetes</taxon>
        <taxon>Pseudonocardiales</taxon>
        <taxon>Pseudonocardiaceae</taxon>
        <taxon>Actinomycetospora</taxon>
    </lineage>
</organism>
<dbReference type="PANTHER" id="PTHR43520">
    <property type="entry name" value="ATP7, ISOFORM B"/>
    <property type="match status" value="1"/>
</dbReference>
<dbReference type="Gene3D" id="3.30.70.100">
    <property type="match status" value="1"/>
</dbReference>
<comment type="similarity">
    <text evidence="2 10">Belongs to the cation transport ATPase (P-type) (TC 3.A.3) family. Type IB subfamily.</text>
</comment>
<dbReference type="Pfam" id="PF00122">
    <property type="entry name" value="E1-E2_ATPase"/>
    <property type="match status" value="1"/>
</dbReference>
<evidence type="ECO:0000256" key="1">
    <source>
        <dbReference type="ARBA" id="ARBA00004651"/>
    </source>
</evidence>
<keyword evidence="10" id="KW-1003">Cell membrane</keyword>
<evidence type="ECO:0000256" key="3">
    <source>
        <dbReference type="ARBA" id="ARBA00022692"/>
    </source>
</evidence>
<evidence type="ECO:0000256" key="7">
    <source>
        <dbReference type="ARBA" id="ARBA00022967"/>
    </source>
</evidence>
<keyword evidence="5 10" id="KW-0547">Nucleotide-binding</keyword>
<sequence>MATDVADSTAAASPETVTTELAVTGMTCGTCAARIQRKLGRLPGVEASVNYATGRARVTHPPEQDTDELVAAVRTLGFGATAAAPLVPAGGGVPSTRTAPESAPRPTSSTTTAPKAEDAPDPELSELRHRALVCLALTLPVMAVAMNPDWQFRYWQWFCLVLTAPVVIWGGYRFHRAALRHLRHLSATMDTLVSVGTLAAFGWSLWTLFFGGAGLGGMRHALYLVPRPDQFDGSRTVYLEAAAAITTAALLGRWIERRGRRRALGVSSSLMAPPATEARVVVGDRELPVPVGGVQPGDRIAVGAGEPFPLDGRVVEGRSTVDAGAMTGESAPVDVEPGTEVLAGTRNETVRLVVETTRAAGDTQWARMARRVEEAQAGKTAIQRLADRISAWFVPVVILIAINTLLFWGVSGAGWGFAVAAGMAVLVVACPCALGLATPTALAVATGRGAQLGILLRGPEVLESTRRVDTIVLDKTGTVTTGRMTLQTLRATDGVGRDEVLARAGALEARLEHPVARAIAAAARDELTEAAFTSAEVTDVAPLDGLGVLGTVDGVRVLAGRHRLFVERGVDVPADLQRALDDAAGQGATTVLVAWDDEHGDLRARAVLAVADGVREGSAEAVAQMRARGLRPVLLTGDNPAAARAVAAEVGIDAADVVAEVLPTEKADEVRRLQEAGATVAMVGDGVNDAAALAQADLGVAMGTGTAMAIEAGDVTLVRDDLRAVPVALRLARRTLSTIRGNLFWAFAYNVAALPLAVAGLLNPMIAGVTMALSSVFVVGNSLRLRRFTP</sequence>
<evidence type="ECO:0000256" key="10">
    <source>
        <dbReference type="RuleBase" id="RU362081"/>
    </source>
</evidence>
<feature type="transmembrane region" description="Helical" evidence="10">
    <location>
        <begin position="236"/>
        <end position="255"/>
    </location>
</feature>
<dbReference type="InterPro" id="IPR027256">
    <property type="entry name" value="P-typ_ATPase_IB"/>
</dbReference>
<keyword evidence="3 10" id="KW-0812">Transmembrane</keyword>
<feature type="transmembrane region" description="Helical" evidence="10">
    <location>
        <begin position="154"/>
        <end position="172"/>
    </location>
</feature>
<dbReference type="CDD" id="cd00371">
    <property type="entry name" value="HMA"/>
    <property type="match status" value="1"/>
</dbReference>
<dbReference type="InterPro" id="IPR023214">
    <property type="entry name" value="HAD_sf"/>
</dbReference>
<keyword evidence="14" id="KW-1185">Reference proteome</keyword>
<dbReference type="InterPro" id="IPR044492">
    <property type="entry name" value="P_typ_ATPase_HD_dom"/>
</dbReference>
<keyword evidence="8 10" id="KW-1133">Transmembrane helix</keyword>
<dbReference type="PROSITE" id="PS50846">
    <property type="entry name" value="HMA_2"/>
    <property type="match status" value="1"/>
</dbReference>
<feature type="transmembrane region" description="Helical" evidence="10">
    <location>
        <begin position="415"/>
        <end position="438"/>
    </location>
</feature>
<dbReference type="NCBIfam" id="TIGR01525">
    <property type="entry name" value="ATPase-IB_hvy"/>
    <property type="match status" value="1"/>
</dbReference>
<dbReference type="SUPFAM" id="SSF56784">
    <property type="entry name" value="HAD-like"/>
    <property type="match status" value="1"/>
</dbReference>
<feature type="transmembrane region" description="Helical" evidence="10">
    <location>
        <begin position="765"/>
        <end position="783"/>
    </location>
</feature>
<feature type="region of interest" description="Disordered" evidence="11">
    <location>
        <begin position="88"/>
        <end position="123"/>
    </location>
</feature>
<feature type="transmembrane region" description="Helical" evidence="10">
    <location>
        <begin position="389"/>
        <end position="409"/>
    </location>
</feature>
<evidence type="ECO:0000256" key="9">
    <source>
        <dbReference type="ARBA" id="ARBA00023136"/>
    </source>
</evidence>
<dbReference type="SFLD" id="SFLDF00027">
    <property type="entry name" value="p-type_atpase"/>
    <property type="match status" value="1"/>
</dbReference>
<dbReference type="InterPro" id="IPR059000">
    <property type="entry name" value="ATPase_P-type_domA"/>
</dbReference>
<dbReference type="Pfam" id="PF00702">
    <property type="entry name" value="Hydrolase"/>
    <property type="match status" value="1"/>
</dbReference>
<name>A0ABV9RDN9_9PSEU</name>
<dbReference type="SFLD" id="SFLDG00002">
    <property type="entry name" value="C1.7:_P-type_atpase_like"/>
    <property type="match status" value="1"/>
</dbReference>
<evidence type="ECO:0000256" key="6">
    <source>
        <dbReference type="ARBA" id="ARBA00022840"/>
    </source>
</evidence>
<keyword evidence="4 10" id="KW-0479">Metal-binding</keyword>
<evidence type="ECO:0000259" key="12">
    <source>
        <dbReference type="PROSITE" id="PS50846"/>
    </source>
</evidence>
<dbReference type="Gene3D" id="3.40.50.1000">
    <property type="entry name" value="HAD superfamily/HAD-like"/>
    <property type="match status" value="1"/>
</dbReference>
<dbReference type="Gene3D" id="3.40.1110.10">
    <property type="entry name" value="Calcium-transporting ATPase, cytoplasmic domain N"/>
    <property type="match status" value="1"/>
</dbReference>
<feature type="transmembrane region" description="Helical" evidence="10">
    <location>
        <begin position="192"/>
        <end position="216"/>
    </location>
</feature>
<dbReference type="PROSITE" id="PS01229">
    <property type="entry name" value="COF_2"/>
    <property type="match status" value="1"/>
</dbReference>
<dbReference type="SUPFAM" id="SSF81665">
    <property type="entry name" value="Calcium ATPase, transmembrane domain M"/>
    <property type="match status" value="1"/>
</dbReference>
<dbReference type="PRINTS" id="PR00119">
    <property type="entry name" value="CATATPASE"/>
</dbReference>
<dbReference type="SFLD" id="SFLDS00003">
    <property type="entry name" value="Haloacid_Dehalogenase"/>
    <property type="match status" value="1"/>
</dbReference>
<dbReference type="SUPFAM" id="SSF55008">
    <property type="entry name" value="HMA, heavy metal-associated domain"/>
    <property type="match status" value="1"/>
</dbReference>
<evidence type="ECO:0000313" key="14">
    <source>
        <dbReference type="Proteomes" id="UP001595909"/>
    </source>
</evidence>
<dbReference type="InterPro" id="IPR001757">
    <property type="entry name" value="P_typ_ATPase"/>
</dbReference>
<dbReference type="PROSITE" id="PS00154">
    <property type="entry name" value="ATPASE_E1_E2"/>
    <property type="match status" value="1"/>
</dbReference>
<dbReference type="InterPro" id="IPR023298">
    <property type="entry name" value="ATPase_P-typ_TM_dom_sf"/>
</dbReference>
<feature type="domain" description="HMA" evidence="12">
    <location>
        <begin position="17"/>
        <end position="81"/>
    </location>
</feature>
<dbReference type="InterPro" id="IPR036412">
    <property type="entry name" value="HAD-like_sf"/>
</dbReference>
<comment type="caution">
    <text evidence="13">The sequence shown here is derived from an EMBL/GenBank/DDBJ whole genome shotgun (WGS) entry which is preliminary data.</text>
</comment>
<evidence type="ECO:0000256" key="5">
    <source>
        <dbReference type="ARBA" id="ARBA00022741"/>
    </source>
</evidence>
<evidence type="ECO:0000256" key="8">
    <source>
        <dbReference type="ARBA" id="ARBA00022989"/>
    </source>
</evidence>
<dbReference type="InterPro" id="IPR008250">
    <property type="entry name" value="ATPase_P-typ_transduc_dom_A_sf"/>
</dbReference>
<proteinExistence type="inferred from homology"/>
<dbReference type="EMBL" id="JBHSIM010000005">
    <property type="protein sequence ID" value="MFC4831487.1"/>
    <property type="molecule type" value="Genomic_DNA"/>
</dbReference>
<feature type="compositionally biased region" description="Low complexity" evidence="11">
    <location>
        <begin position="98"/>
        <end position="114"/>
    </location>
</feature>
<dbReference type="NCBIfam" id="TIGR01494">
    <property type="entry name" value="ATPase_P-type"/>
    <property type="match status" value="1"/>
</dbReference>
<dbReference type="Pfam" id="PF00403">
    <property type="entry name" value="HMA"/>
    <property type="match status" value="1"/>
</dbReference>
<dbReference type="InterPro" id="IPR017969">
    <property type="entry name" value="Heavy-metal-associated_CS"/>
</dbReference>
<keyword evidence="9 10" id="KW-0472">Membrane</keyword>
<evidence type="ECO:0000313" key="13">
    <source>
        <dbReference type="EMBL" id="MFC4831487.1"/>
    </source>
</evidence>
<comment type="subcellular location">
    <subcellularLocation>
        <location evidence="1">Cell membrane</location>
        <topology evidence="1">Multi-pass membrane protein</topology>
    </subcellularLocation>
</comment>
<dbReference type="PANTHER" id="PTHR43520:SF8">
    <property type="entry name" value="P-TYPE CU(+) TRANSPORTER"/>
    <property type="match status" value="1"/>
</dbReference>
<evidence type="ECO:0000256" key="2">
    <source>
        <dbReference type="ARBA" id="ARBA00006024"/>
    </source>
</evidence>
<dbReference type="Gene3D" id="2.70.150.10">
    <property type="entry name" value="Calcium-transporting ATPase, cytoplasmic transduction domain A"/>
    <property type="match status" value="1"/>
</dbReference>
<keyword evidence="6 10" id="KW-0067">ATP-binding</keyword>
<keyword evidence="7" id="KW-1278">Translocase</keyword>
<reference evidence="14" key="1">
    <citation type="journal article" date="2019" name="Int. J. Syst. Evol. Microbiol.">
        <title>The Global Catalogue of Microorganisms (GCM) 10K type strain sequencing project: providing services to taxonomists for standard genome sequencing and annotation.</title>
        <authorList>
            <consortium name="The Broad Institute Genomics Platform"/>
            <consortium name="The Broad Institute Genome Sequencing Center for Infectious Disease"/>
            <person name="Wu L."/>
            <person name="Ma J."/>
        </authorList>
    </citation>
    <scope>NUCLEOTIDE SEQUENCE [LARGE SCALE GENOMIC DNA]</scope>
    <source>
        <strain evidence="14">CCUG 50347</strain>
    </source>
</reference>
<dbReference type="SUPFAM" id="SSF81653">
    <property type="entry name" value="Calcium ATPase, transduction domain A"/>
    <property type="match status" value="1"/>
</dbReference>
<accession>A0ABV9RDN9</accession>
<protein>
    <submittedName>
        <fullName evidence="13">Heavy metal translocating P-type ATPase</fullName>
    </submittedName>
</protein>
<dbReference type="PROSITE" id="PS01047">
    <property type="entry name" value="HMA_1"/>
    <property type="match status" value="1"/>
</dbReference>
<dbReference type="InterPro" id="IPR036163">
    <property type="entry name" value="HMA_dom_sf"/>
</dbReference>
<dbReference type="RefSeq" id="WP_274191056.1">
    <property type="nucleotide sequence ID" value="NZ_JAQZAM010000015.1"/>
</dbReference>
<gene>
    <name evidence="13" type="ORF">ACFPEL_03590</name>
</gene>
<dbReference type="Proteomes" id="UP001595909">
    <property type="component" value="Unassembled WGS sequence"/>
</dbReference>
<evidence type="ECO:0000256" key="4">
    <source>
        <dbReference type="ARBA" id="ARBA00022723"/>
    </source>
</evidence>
<dbReference type="InterPro" id="IPR023299">
    <property type="entry name" value="ATPase_P-typ_cyto_dom_N"/>
</dbReference>